<evidence type="ECO:0000256" key="1">
    <source>
        <dbReference type="SAM" id="SignalP"/>
    </source>
</evidence>
<keyword evidence="1" id="KW-0732">Signal</keyword>
<feature type="chain" id="PRO_5034897881" evidence="1">
    <location>
        <begin position="29"/>
        <end position="449"/>
    </location>
</feature>
<dbReference type="AlphaFoldDB" id="A0A8E0VDB4"/>
<dbReference type="Proteomes" id="UP000728185">
    <property type="component" value="Unassembled WGS sequence"/>
</dbReference>
<protein>
    <submittedName>
        <fullName evidence="2">Uncharacterized protein</fullName>
    </submittedName>
</protein>
<accession>A0A8E0VDB4</accession>
<organism evidence="2 3">
    <name type="scientific">Fasciolopsis buskii</name>
    <dbReference type="NCBI Taxonomy" id="27845"/>
    <lineage>
        <taxon>Eukaryota</taxon>
        <taxon>Metazoa</taxon>
        <taxon>Spiralia</taxon>
        <taxon>Lophotrochozoa</taxon>
        <taxon>Platyhelminthes</taxon>
        <taxon>Trematoda</taxon>
        <taxon>Digenea</taxon>
        <taxon>Plagiorchiida</taxon>
        <taxon>Echinostomata</taxon>
        <taxon>Echinostomatoidea</taxon>
        <taxon>Fasciolidae</taxon>
        <taxon>Fasciolopsis</taxon>
    </lineage>
</organism>
<feature type="signal peptide" evidence="1">
    <location>
        <begin position="1"/>
        <end position="28"/>
    </location>
</feature>
<dbReference type="EMBL" id="LUCM01010127">
    <property type="protein sequence ID" value="KAA0185895.1"/>
    <property type="molecule type" value="Genomic_DNA"/>
</dbReference>
<sequence>MVLLLLVVTDVLMLTLLWIMVLLSVENASPEAGLGSALCLVTKQDGPTGIFVQPEQCPAGVKHCLITLSVTNRSADYTRHSYYCWPWPELESHCPTKLGICQLLHQTDDQLHLTCCCLGSMCNNGSLKYMPLRNESSTFVLSCLIGLACYLPGCQTATWSRLPFSHRASLTATNNTDSGDRNRFLLFFLFPSCLPRRDRLQPIERKHHKTRPSRTWRHRPTDLFKCCFVRDALPCNPGAQNCCSPPNSKTKPQSSDTLLDHNWAPQQGSQDEQRNCPAFLFAKSHGLGLLKSQESEFCLAPIRTGFHTDANLIETCELLRFLGQGRFARVWLAKFSEAIDVQLNTDNVIRLSRCTDPLIDDSSPQCEPVGCRQSLTCIDQSGCKSTVESIDLMALKMFPPSEQRAWENELVVFQWLTPVIKACARSTDSASDGGFRNVIRFYGAGRVRP</sequence>
<evidence type="ECO:0000313" key="3">
    <source>
        <dbReference type="Proteomes" id="UP000728185"/>
    </source>
</evidence>
<dbReference type="OrthoDB" id="547665at2759"/>
<reference evidence="2" key="1">
    <citation type="submission" date="2019-05" db="EMBL/GenBank/DDBJ databases">
        <title>Annotation for the trematode Fasciolopsis buski.</title>
        <authorList>
            <person name="Choi Y.-J."/>
        </authorList>
    </citation>
    <scope>NUCLEOTIDE SEQUENCE</scope>
    <source>
        <strain evidence="2">HT</strain>
        <tissue evidence="2">Whole worm</tissue>
    </source>
</reference>
<keyword evidence="3" id="KW-1185">Reference proteome</keyword>
<gene>
    <name evidence="2" type="ORF">FBUS_09279</name>
</gene>
<proteinExistence type="predicted"/>
<name>A0A8E0VDB4_9TREM</name>
<comment type="caution">
    <text evidence="2">The sequence shown here is derived from an EMBL/GenBank/DDBJ whole genome shotgun (WGS) entry which is preliminary data.</text>
</comment>
<evidence type="ECO:0000313" key="2">
    <source>
        <dbReference type="EMBL" id="KAA0185895.1"/>
    </source>
</evidence>